<dbReference type="Pfam" id="PF00078">
    <property type="entry name" value="RVT_1"/>
    <property type="match status" value="1"/>
</dbReference>
<evidence type="ECO:0000256" key="8">
    <source>
        <dbReference type="PROSITE-ProRule" id="PRU00047"/>
    </source>
</evidence>
<evidence type="ECO:0000259" key="10">
    <source>
        <dbReference type="PROSITE" id="PS50158"/>
    </source>
</evidence>
<dbReference type="InterPro" id="IPR043502">
    <property type="entry name" value="DNA/RNA_pol_sf"/>
</dbReference>
<dbReference type="CDD" id="cd01647">
    <property type="entry name" value="RT_LTR"/>
    <property type="match status" value="1"/>
</dbReference>
<dbReference type="PROSITE" id="PS00141">
    <property type="entry name" value="ASP_PROTEASE"/>
    <property type="match status" value="1"/>
</dbReference>
<dbReference type="CDD" id="cd09274">
    <property type="entry name" value="RNase_HI_RT_Ty3"/>
    <property type="match status" value="1"/>
</dbReference>
<dbReference type="SUPFAM" id="SSF50630">
    <property type="entry name" value="Acid proteases"/>
    <property type="match status" value="1"/>
</dbReference>
<feature type="compositionally biased region" description="Basic residues" evidence="9">
    <location>
        <begin position="1561"/>
        <end position="1579"/>
    </location>
</feature>
<evidence type="ECO:0000256" key="3">
    <source>
        <dbReference type="ARBA" id="ARBA00022695"/>
    </source>
</evidence>
<dbReference type="GO" id="GO:0003676">
    <property type="term" value="F:nucleic acid binding"/>
    <property type="evidence" value="ECO:0007669"/>
    <property type="project" value="InterPro"/>
</dbReference>
<dbReference type="GO" id="GO:0006508">
    <property type="term" value="P:proteolysis"/>
    <property type="evidence" value="ECO:0007669"/>
    <property type="project" value="InterPro"/>
</dbReference>
<protein>
    <recommendedName>
        <fullName evidence="1">RNA-directed DNA polymerase</fullName>
        <ecNumber evidence="1">2.7.7.49</ecNumber>
    </recommendedName>
</protein>
<dbReference type="InterPro" id="IPR012337">
    <property type="entry name" value="RNaseH-like_sf"/>
</dbReference>
<dbReference type="InterPro" id="IPR001878">
    <property type="entry name" value="Znf_CCHC"/>
</dbReference>
<evidence type="ECO:0000256" key="6">
    <source>
        <dbReference type="ARBA" id="ARBA00022801"/>
    </source>
</evidence>
<dbReference type="PROSITE" id="PS50878">
    <property type="entry name" value="RT_POL"/>
    <property type="match status" value="1"/>
</dbReference>
<keyword evidence="6" id="KW-0378">Hydrolase</keyword>
<keyword evidence="8" id="KW-0863">Zinc-finger</keyword>
<organism evidence="13 14">
    <name type="scientific">Rubroshorea leprosula</name>
    <dbReference type="NCBI Taxonomy" id="152421"/>
    <lineage>
        <taxon>Eukaryota</taxon>
        <taxon>Viridiplantae</taxon>
        <taxon>Streptophyta</taxon>
        <taxon>Embryophyta</taxon>
        <taxon>Tracheophyta</taxon>
        <taxon>Spermatophyta</taxon>
        <taxon>Magnoliopsida</taxon>
        <taxon>eudicotyledons</taxon>
        <taxon>Gunneridae</taxon>
        <taxon>Pentapetalae</taxon>
        <taxon>rosids</taxon>
        <taxon>malvids</taxon>
        <taxon>Malvales</taxon>
        <taxon>Dipterocarpaceae</taxon>
        <taxon>Rubroshorea</taxon>
    </lineage>
</organism>
<dbReference type="Pfam" id="PF03732">
    <property type="entry name" value="Retrotrans_gag"/>
    <property type="match status" value="1"/>
</dbReference>
<feature type="region of interest" description="Disordered" evidence="9">
    <location>
        <begin position="1539"/>
        <end position="1627"/>
    </location>
</feature>
<dbReference type="GO" id="GO:0003964">
    <property type="term" value="F:RNA-directed DNA polymerase activity"/>
    <property type="evidence" value="ECO:0007669"/>
    <property type="project" value="UniProtKB-KW"/>
</dbReference>
<dbReference type="Pfam" id="PF08284">
    <property type="entry name" value="RVP_2"/>
    <property type="match status" value="1"/>
</dbReference>
<dbReference type="GO" id="GO:0004190">
    <property type="term" value="F:aspartic-type endopeptidase activity"/>
    <property type="evidence" value="ECO:0007669"/>
    <property type="project" value="InterPro"/>
</dbReference>
<dbReference type="Gene3D" id="3.10.20.370">
    <property type="match status" value="1"/>
</dbReference>
<evidence type="ECO:0000313" key="13">
    <source>
        <dbReference type="EMBL" id="GKV53537.1"/>
    </source>
</evidence>
<evidence type="ECO:0000256" key="4">
    <source>
        <dbReference type="ARBA" id="ARBA00022722"/>
    </source>
</evidence>
<dbReference type="InterPro" id="IPR036397">
    <property type="entry name" value="RNaseH_sf"/>
</dbReference>
<dbReference type="GO" id="GO:0015074">
    <property type="term" value="P:DNA integration"/>
    <property type="evidence" value="ECO:0007669"/>
    <property type="project" value="InterPro"/>
</dbReference>
<feature type="region of interest" description="Disordered" evidence="9">
    <location>
        <begin position="715"/>
        <end position="735"/>
    </location>
</feature>
<sequence>MSSSNVRSPAASVAGGSRPAAQTTSRPPPTIATAMDVDSDDDDTPTTRPPAFKAAKPDNYYGEREKYDDWVNQMNLYFLMNSVPDDKKTLFATTYLRGRAQHWMKPHLTTYLRGGPNNDPNELFANWTRMEGVMRTFFSISNETSMAERIIQDIRQKGSAADYAAKFQQHAQLTEWNDEALMPMFKRGLKPQVKDHLIMIEQQPQTLGQLITACVEIDDRQWERNIERKNEGRRGGPINYERREHAYRPPPQRRDPNAMDWEYNNVQHPRRHKGKKISSKTYKGNTKKTTECWTCGKQGHMSKDCRSKNKVHRSTSQNAHQVNMIEGWFPRRRPGVRSTRKLRETFWNIEKEQPTQGTKNDKPETKLEEAVDTATRLYGMAMDETNATKPEHVQKIIEHELTTVLEVLGKTTATRKVHQLTKELMELDLDLFIHVHTNSPHDEQLYKKLEEKIDAYSRKDRELEINDEEFWNIELGPESSDEEDDIIIKDSLQPIVEILNAQQDEIINNQGVMNVDKFDLFLDTVRRRFWDWPDKVCNPINLANVLTERPPLGSHFSDGGYTTPEGVTVPRRMREQILALRRIYRDYHNKVTTATRDDLLNDSVTIDELEQIFPRTLSQNKPAREWTAELYPGITISTKGHIRAIKTGDTITIVPKDITSGPLYWELNNIEAPKKQVFITECKINGKKTAVLIDSGASRNFMSYRYMIQNHITTTRKPQEESYSPTGPGGDKFSRVDKETVPVSMVLQQHYEDLVFDVFSMASHDIVLGYPWLVRHNPTIDWKNGVLKFRDCEHVTTIAPGTPDEYQTTDESEEFNNAESNSKRIGKTLPTGHSTGPTKSATGIRQARTDNLVDIPEEPWDHKIPLVPNAKIPFGPLYKQSASELATLKEWIDKMLRKGWIRKSTSQAASPTIQVPKKNGTSRTVIDFRKLNAVTIKNRYPLPNIDEAKDRLIGADWFSKIDLRDAFYALRMAGGEEWKTAFRTRYGLYEFMVMPMGLTNAPASCQELINETLKDLLDECVIAYIDDILIFSKGTLDDHKEDVKKVLTRLSTVDFRTAPEKCEFHVKKIEFLGFIIEPGRISIDPKKIQSITTWPTPNCVKDGKEQQQAFQQLKDACAAKPVLQLFDPEKEVILETDASDAAIGACLTQEHKGKRHPVAYYSRKMTPAEQNYDIHDKELLAIVASLRHWRIYCFGAKKLTIYTDHKNLLFFTTTKELTRRQSRWSELLGEYQFEIKYTPGKENGRADALSRRVDYMDEKSHEKKSILIVNQDGSLSGNFQEFNHVLAILRDDKEEFPISHGKYQVPERQIEDCIKEHHDAPINGHPGVTKTINLIKRNFEFRDMRSRLPGSKDEVTGTTFDSILVVVDKLTKYSHFVPCKESMTAVQLGTLLVDRIARYHGIPESITSDRDKLFTSNYWKTFAGMLGIKQKMSTAFHPQTDGQTERSNQTLEQYLRHYINMAQNNWVQLLPVAQLALNNHVSETTGVSPYRANFGRDPNMNIRILDNPMSEKGIWDTNELKNAAQQLQENIKIQQKAILKNRKTRNNPQLKKGDKPIRQYQYRRRSTTRSKKKQNSKSRKFYDKKVSDSSSNGKDTQTQKTHGNRWKTYDTVRNCSRSSGDTKRIEKGIPLRRIENRLGRNRLDASNVEDSVGRRLLFFPQLAISDRDRSSRAIVELRNLSFYATAFCFQQQNGLLRVVKFFLQLFTLRFDGSPLGSSDADVATRSVGTKTLEATTRRNMDLAHQTLFPATRTLHRHFLSKGFNLLAQGAATKGGRCSGSARHGGRKIVARTQLKEEGGVVLRATPCTIITKLTASTGDTGVT</sequence>
<dbReference type="InterPro" id="IPR005162">
    <property type="entry name" value="Retrotrans_gag_dom"/>
</dbReference>
<feature type="compositionally biased region" description="Acidic residues" evidence="9">
    <location>
        <begin position="807"/>
        <end position="816"/>
    </location>
</feature>
<proteinExistence type="predicted"/>
<evidence type="ECO:0000256" key="9">
    <source>
        <dbReference type="SAM" id="MobiDB-lite"/>
    </source>
</evidence>
<dbReference type="Pfam" id="PF17921">
    <property type="entry name" value="Integrase_H2C2"/>
    <property type="match status" value="1"/>
</dbReference>
<dbReference type="GO" id="GO:0004519">
    <property type="term" value="F:endonuclease activity"/>
    <property type="evidence" value="ECO:0007669"/>
    <property type="project" value="UniProtKB-KW"/>
</dbReference>
<dbReference type="CDD" id="cd00303">
    <property type="entry name" value="retropepsin_like"/>
    <property type="match status" value="1"/>
</dbReference>
<comment type="caution">
    <text evidence="13">The sequence shown here is derived from an EMBL/GenBank/DDBJ whole genome shotgun (WGS) entry which is preliminary data.</text>
</comment>
<dbReference type="Pfam" id="PF00098">
    <property type="entry name" value="zf-CCHC"/>
    <property type="match status" value="1"/>
</dbReference>
<dbReference type="FunFam" id="3.10.20.370:FF:000001">
    <property type="entry name" value="Retrovirus-related Pol polyprotein from transposon 17.6-like protein"/>
    <property type="match status" value="1"/>
</dbReference>
<feature type="domain" description="Integrase catalytic" evidence="12">
    <location>
        <begin position="1342"/>
        <end position="1497"/>
    </location>
</feature>
<evidence type="ECO:0000256" key="7">
    <source>
        <dbReference type="ARBA" id="ARBA00022918"/>
    </source>
</evidence>
<dbReference type="PROSITE" id="PS50158">
    <property type="entry name" value="ZF_CCHC"/>
    <property type="match status" value="1"/>
</dbReference>
<dbReference type="SUPFAM" id="SSF53098">
    <property type="entry name" value="Ribonuclease H-like"/>
    <property type="match status" value="1"/>
</dbReference>
<keyword evidence="5" id="KW-0255">Endonuclease</keyword>
<dbReference type="InterPro" id="IPR000477">
    <property type="entry name" value="RT_dom"/>
</dbReference>
<dbReference type="PROSITE" id="PS50994">
    <property type="entry name" value="INTEGRASE"/>
    <property type="match status" value="1"/>
</dbReference>
<dbReference type="EMBL" id="BPVZ01001490">
    <property type="protein sequence ID" value="GKV53537.1"/>
    <property type="molecule type" value="Genomic_DNA"/>
</dbReference>
<keyword evidence="7" id="KW-0695">RNA-directed DNA polymerase</keyword>
<dbReference type="Gene3D" id="3.30.420.10">
    <property type="entry name" value="Ribonuclease H-like superfamily/Ribonuclease H"/>
    <property type="match status" value="1"/>
</dbReference>
<feature type="domain" description="CCHC-type" evidence="10">
    <location>
        <begin position="292"/>
        <end position="307"/>
    </location>
</feature>
<evidence type="ECO:0000313" key="14">
    <source>
        <dbReference type="Proteomes" id="UP001054252"/>
    </source>
</evidence>
<dbReference type="GO" id="GO:0008270">
    <property type="term" value="F:zinc ion binding"/>
    <property type="evidence" value="ECO:0007669"/>
    <property type="project" value="UniProtKB-KW"/>
</dbReference>
<dbReference type="InterPro" id="IPR050951">
    <property type="entry name" value="Retrovirus_Pol_polyprotein"/>
</dbReference>
<dbReference type="InterPro" id="IPR036875">
    <property type="entry name" value="Znf_CCHC_sf"/>
</dbReference>
<evidence type="ECO:0000259" key="12">
    <source>
        <dbReference type="PROSITE" id="PS50994"/>
    </source>
</evidence>
<evidence type="ECO:0000256" key="5">
    <source>
        <dbReference type="ARBA" id="ARBA00022759"/>
    </source>
</evidence>
<dbReference type="SUPFAM" id="SSF56672">
    <property type="entry name" value="DNA/RNA polymerases"/>
    <property type="match status" value="1"/>
</dbReference>
<dbReference type="Pfam" id="PF17917">
    <property type="entry name" value="RT_RNaseH"/>
    <property type="match status" value="1"/>
</dbReference>
<feature type="domain" description="Reverse transcriptase" evidence="11">
    <location>
        <begin position="896"/>
        <end position="1076"/>
    </location>
</feature>
<accession>A0AAV5MYR8</accession>
<dbReference type="InterPro" id="IPR001969">
    <property type="entry name" value="Aspartic_peptidase_AS"/>
</dbReference>
<dbReference type="InterPro" id="IPR043128">
    <property type="entry name" value="Rev_trsase/Diguanyl_cyclase"/>
</dbReference>
<evidence type="ECO:0000259" key="11">
    <source>
        <dbReference type="PROSITE" id="PS50878"/>
    </source>
</evidence>
<evidence type="ECO:0000256" key="1">
    <source>
        <dbReference type="ARBA" id="ARBA00012493"/>
    </source>
</evidence>
<keyword evidence="4" id="KW-0540">Nuclease</keyword>
<keyword evidence="14" id="KW-1185">Reference proteome</keyword>
<dbReference type="InterPro" id="IPR041373">
    <property type="entry name" value="RT_RNaseH"/>
</dbReference>
<feature type="region of interest" description="Disordered" evidence="9">
    <location>
        <begin position="800"/>
        <end position="844"/>
    </location>
</feature>
<dbReference type="PANTHER" id="PTHR37984:SF5">
    <property type="entry name" value="PROTEIN NYNRIN-LIKE"/>
    <property type="match status" value="1"/>
</dbReference>
<feature type="region of interest" description="Disordered" evidence="9">
    <location>
        <begin position="1"/>
        <end position="57"/>
    </location>
</feature>
<dbReference type="Gene3D" id="3.10.10.10">
    <property type="entry name" value="HIV Type 1 Reverse Transcriptase, subunit A, domain 1"/>
    <property type="match status" value="1"/>
</dbReference>
<feature type="compositionally biased region" description="Polar residues" evidence="9">
    <location>
        <begin position="715"/>
        <end position="725"/>
    </location>
</feature>
<dbReference type="InterPro" id="IPR021109">
    <property type="entry name" value="Peptidase_aspartic_dom_sf"/>
</dbReference>
<dbReference type="EC" id="2.7.7.49" evidence="1"/>
<dbReference type="Gene3D" id="3.30.70.270">
    <property type="match status" value="1"/>
</dbReference>
<evidence type="ECO:0000256" key="2">
    <source>
        <dbReference type="ARBA" id="ARBA00022679"/>
    </source>
</evidence>
<dbReference type="Proteomes" id="UP001054252">
    <property type="component" value="Unassembled WGS sequence"/>
</dbReference>
<dbReference type="SMART" id="SM00343">
    <property type="entry name" value="ZnF_C2HC"/>
    <property type="match status" value="1"/>
</dbReference>
<dbReference type="InterPro" id="IPR001584">
    <property type="entry name" value="Integrase_cat-core"/>
</dbReference>
<keyword evidence="2" id="KW-0808">Transferase</keyword>
<keyword evidence="8" id="KW-0479">Metal-binding</keyword>
<feature type="compositionally biased region" description="Polar residues" evidence="9">
    <location>
        <begin position="1588"/>
        <end position="1601"/>
    </location>
</feature>
<feature type="compositionally biased region" description="Polar residues" evidence="9">
    <location>
        <begin position="831"/>
        <end position="843"/>
    </location>
</feature>
<dbReference type="InterPro" id="IPR041588">
    <property type="entry name" value="Integrase_H2C2"/>
</dbReference>
<dbReference type="PANTHER" id="PTHR37984">
    <property type="entry name" value="PROTEIN CBG26694"/>
    <property type="match status" value="1"/>
</dbReference>
<reference evidence="13 14" key="1">
    <citation type="journal article" date="2021" name="Commun. Biol.">
        <title>The genome of Shorea leprosula (Dipterocarpaceae) highlights the ecological relevance of drought in aseasonal tropical rainforests.</title>
        <authorList>
            <person name="Ng K.K.S."/>
            <person name="Kobayashi M.J."/>
            <person name="Fawcett J.A."/>
            <person name="Hatakeyama M."/>
            <person name="Paape T."/>
            <person name="Ng C.H."/>
            <person name="Ang C.C."/>
            <person name="Tnah L.H."/>
            <person name="Lee C.T."/>
            <person name="Nishiyama T."/>
            <person name="Sese J."/>
            <person name="O'Brien M.J."/>
            <person name="Copetti D."/>
            <person name="Mohd Noor M.I."/>
            <person name="Ong R.C."/>
            <person name="Putra M."/>
            <person name="Sireger I.Z."/>
            <person name="Indrioko S."/>
            <person name="Kosugi Y."/>
            <person name="Izuno A."/>
            <person name="Isagi Y."/>
            <person name="Lee S.L."/>
            <person name="Shimizu K.K."/>
        </authorList>
    </citation>
    <scope>NUCLEOTIDE SEQUENCE [LARGE SCALE GENOMIC DNA]</scope>
    <source>
        <strain evidence="13">214</strain>
    </source>
</reference>
<keyword evidence="3" id="KW-0548">Nucleotidyltransferase</keyword>
<keyword evidence="8" id="KW-0862">Zinc</keyword>
<gene>
    <name evidence="13" type="ORF">SLEP1_g60058</name>
</gene>
<dbReference type="SUPFAM" id="SSF57756">
    <property type="entry name" value="Retrovirus zinc finger-like domains"/>
    <property type="match status" value="1"/>
</dbReference>
<dbReference type="Gene3D" id="2.40.70.10">
    <property type="entry name" value="Acid Proteases"/>
    <property type="match status" value="1"/>
</dbReference>
<name>A0AAV5MYR8_9ROSI</name>